<feature type="region of interest" description="Disordered" evidence="1">
    <location>
        <begin position="592"/>
        <end position="618"/>
    </location>
</feature>
<proteinExistence type="predicted"/>
<keyword evidence="3" id="KW-1185">Reference proteome</keyword>
<dbReference type="Proteomes" id="UP001054857">
    <property type="component" value="Unassembled WGS sequence"/>
</dbReference>
<evidence type="ECO:0000313" key="2">
    <source>
        <dbReference type="EMBL" id="GFR44425.1"/>
    </source>
</evidence>
<feature type="non-terminal residue" evidence="2">
    <location>
        <position position="618"/>
    </location>
</feature>
<protein>
    <recommendedName>
        <fullName evidence="4">Cleavage/polyadenylation specificity factor A subunit N-terminal domain-containing protein</fullName>
    </recommendedName>
</protein>
<sequence>RSVHPTTTLLAPYPGSPAANLPPGLLVISSRAATLYSSPPPLYDITAAVTAAAAAAAAQVSTGASPSPSSSSSTAAAAAATAAGSSSLPAGPEAVDAEEAAVAAFFDAAFGRDALEDAAIAFAEGAGTISSGTAAAASAAAGVSNGTMPGSAVVRRIEVAQFGTLTMEEQEAAAGGTEGGKVGGMAGLPTCVEDLAAGVYVVGDSSAGLHLLHTAGPRPWSRPLDCGLEDLPLPNAAVAAAAVPSVLRYLPYCRTSAAVAATVEKGKKEQVEPDEEEHYSGLLFVGSSSSNSQVLAVPAACTSPACRPAAAAATASTPGQPSAASTSTLPARSPLRWPLAEVAAIKSLGPVMDAVVVPDAEGCDDPWLVASCGHGPAGRLIRGRMAAGLQPYMGEGPQVPDGCRLFALRLGATAATSSPSSSTTSLPTSSSSCMRPHTHVGFSFDAACRTDLLCVAGGAGGEFTQVELPGLDHGSASLLLADLAAQADEEGGGAAATAVVGGSRLVQATQAGVRVLEPLAAGGGLAAEWRAPEPLSLAVHNGGRILAVASRSRLTLLAVQPHTGAVQQLSYIQLSAQLSALTLCSLPPHLIPPPSSSPSPSSLTSSSAEAAAAAAVAG</sequence>
<dbReference type="InterPro" id="IPR050358">
    <property type="entry name" value="RSE1/DDB1/CFT1"/>
</dbReference>
<accession>A0AAD3DM74</accession>
<feature type="non-terminal residue" evidence="2">
    <location>
        <position position="1"/>
    </location>
</feature>
<dbReference type="Gene3D" id="2.130.10.10">
    <property type="entry name" value="YVTN repeat-like/Quinoprotein amine dehydrogenase"/>
    <property type="match status" value="1"/>
</dbReference>
<gene>
    <name evidence="2" type="ORF">Agub_g5664</name>
</gene>
<dbReference type="EMBL" id="BMAR01000007">
    <property type="protein sequence ID" value="GFR44425.1"/>
    <property type="molecule type" value="Genomic_DNA"/>
</dbReference>
<comment type="caution">
    <text evidence="2">The sequence shown here is derived from an EMBL/GenBank/DDBJ whole genome shotgun (WGS) entry which is preliminary data.</text>
</comment>
<organism evidence="2 3">
    <name type="scientific">Astrephomene gubernaculifera</name>
    <dbReference type="NCBI Taxonomy" id="47775"/>
    <lineage>
        <taxon>Eukaryota</taxon>
        <taxon>Viridiplantae</taxon>
        <taxon>Chlorophyta</taxon>
        <taxon>core chlorophytes</taxon>
        <taxon>Chlorophyceae</taxon>
        <taxon>CS clade</taxon>
        <taxon>Chlamydomonadales</taxon>
        <taxon>Astrephomenaceae</taxon>
        <taxon>Astrephomene</taxon>
    </lineage>
</organism>
<feature type="compositionally biased region" description="Low complexity" evidence="1">
    <location>
        <begin position="598"/>
        <end position="618"/>
    </location>
</feature>
<reference evidence="2 3" key="1">
    <citation type="journal article" date="2021" name="Sci. Rep.">
        <title>Genome sequencing of the multicellular alga Astrephomene provides insights into convergent evolution of germ-soma differentiation.</title>
        <authorList>
            <person name="Yamashita S."/>
            <person name="Yamamoto K."/>
            <person name="Matsuzaki R."/>
            <person name="Suzuki S."/>
            <person name="Yamaguchi H."/>
            <person name="Hirooka S."/>
            <person name="Minakuchi Y."/>
            <person name="Miyagishima S."/>
            <person name="Kawachi M."/>
            <person name="Toyoda A."/>
            <person name="Nozaki H."/>
        </authorList>
    </citation>
    <scope>NUCLEOTIDE SEQUENCE [LARGE SCALE GENOMIC DNA]</scope>
    <source>
        <strain evidence="2 3">NIES-4017</strain>
    </source>
</reference>
<evidence type="ECO:0000256" key="1">
    <source>
        <dbReference type="SAM" id="MobiDB-lite"/>
    </source>
</evidence>
<dbReference type="InterPro" id="IPR015943">
    <property type="entry name" value="WD40/YVTN_repeat-like_dom_sf"/>
</dbReference>
<name>A0AAD3DM74_9CHLO</name>
<dbReference type="AlphaFoldDB" id="A0AAD3DM74"/>
<evidence type="ECO:0008006" key="4">
    <source>
        <dbReference type="Google" id="ProtNLM"/>
    </source>
</evidence>
<dbReference type="PANTHER" id="PTHR10644">
    <property type="entry name" value="DNA REPAIR/RNA PROCESSING CPSF FAMILY"/>
    <property type="match status" value="1"/>
</dbReference>
<evidence type="ECO:0000313" key="3">
    <source>
        <dbReference type="Proteomes" id="UP001054857"/>
    </source>
</evidence>